<dbReference type="EMBL" id="CAJJDP010000091">
    <property type="protein sequence ID" value="CAD8188076.1"/>
    <property type="molecule type" value="Genomic_DNA"/>
</dbReference>
<sequence>MTDPKMAAMWSEAFTNFTILMNPYLAMKQAMKYFWQNRR</sequence>
<protein>
    <submittedName>
        <fullName evidence="1">Uncharacterized protein</fullName>
    </submittedName>
</protein>
<comment type="caution">
    <text evidence="1">The sequence shown here is derived from an EMBL/GenBank/DDBJ whole genome shotgun (WGS) entry which is preliminary data.</text>
</comment>
<evidence type="ECO:0000313" key="1">
    <source>
        <dbReference type="EMBL" id="CAD8188076.1"/>
    </source>
</evidence>
<evidence type="ECO:0000313" key="2">
    <source>
        <dbReference type="Proteomes" id="UP000683925"/>
    </source>
</evidence>
<proteinExistence type="predicted"/>
<name>A0A8S1WQU4_PAROT</name>
<gene>
    <name evidence="1" type="ORF">POCTA_138.1.T0920008</name>
</gene>
<dbReference type="Proteomes" id="UP000683925">
    <property type="component" value="Unassembled WGS sequence"/>
</dbReference>
<organism evidence="1 2">
    <name type="scientific">Paramecium octaurelia</name>
    <dbReference type="NCBI Taxonomy" id="43137"/>
    <lineage>
        <taxon>Eukaryota</taxon>
        <taxon>Sar</taxon>
        <taxon>Alveolata</taxon>
        <taxon>Ciliophora</taxon>
        <taxon>Intramacronucleata</taxon>
        <taxon>Oligohymenophorea</taxon>
        <taxon>Peniculida</taxon>
        <taxon>Parameciidae</taxon>
        <taxon>Paramecium</taxon>
    </lineage>
</organism>
<accession>A0A8S1WQU4</accession>
<reference evidence="1" key="1">
    <citation type="submission" date="2021-01" db="EMBL/GenBank/DDBJ databases">
        <authorList>
            <consortium name="Genoscope - CEA"/>
            <person name="William W."/>
        </authorList>
    </citation>
    <scope>NUCLEOTIDE SEQUENCE</scope>
</reference>
<keyword evidence="2" id="KW-1185">Reference proteome</keyword>
<dbReference type="AlphaFoldDB" id="A0A8S1WQU4"/>